<feature type="compositionally biased region" description="Low complexity" evidence="1">
    <location>
        <begin position="239"/>
        <end position="256"/>
    </location>
</feature>
<proteinExistence type="predicted"/>
<evidence type="ECO:0000313" key="2">
    <source>
        <dbReference type="Proteomes" id="UP000079169"/>
    </source>
</evidence>
<gene>
    <name evidence="3" type="primary">LOC113472369</name>
</gene>
<dbReference type="AlphaFoldDB" id="A0A3Q0JL99"/>
<accession>A0A3Q0JL99</accession>
<evidence type="ECO:0000256" key="1">
    <source>
        <dbReference type="SAM" id="MobiDB-lite"/>
    </source>
</evidence>
<dbReference type="RefSeq" id="XP_026687903.1">
    <property type="nucleotide sequence ID" value="XM_026832102.1"/>
</dbReference>
<keyword evidence="2" id="KW-1185">Reference proteome</keyword>
<feature type="compositionally biased region" description="Polar residues" evidence="1">
    <location>
        <begin position="1"/>
        <end position="13"/>
    </location>
</feature>
<reference evidence="3" key="1">
    <citation type="submission" date="2025-08" db="UniProtKB">
        <authorList>
            <consortium name="RefSeq"/>
        </authorList>
    </citation>
    <scope>IDENTIFICATION</scope>
</reference>
<dbReference type="GeneID" id="113472369"/>
<feature type="region of interest" description="Disordered" evidence="1">
    <location>
        <begin position="1"/>
        <end position="93"/>
    </location>
</feature>
<feature type="compositionally biased region" description="Low complexity" evidence="1">
    <location>
        <begin position="59"/>
        <end position="69"/>
    </location>
</feature>
<feature type="region of interest" description="Disordered" evidence="1">
    <location>
        <begin position="204"/>
        <end position="256"/>
    </location>
</feature>
<feature type="compositionally biased region" description="Basic and acidic residues" evidence="1">
    <location>
        <begin position="38"/>
        <end position="53"/>
    </location>
</feature>
<evidence type="ECO:0000313" key="3">
    <source>
        <dbReference type="RefSeq" id="XP_026687903.1"/>
    </source>
</evidence>
<sequence>MLDTVSETASEAWSTDVAASDSERLIEVETDDTVSVARSDDTARSEIESRGELENEDTGSVSGASIRSGRSGRDMVLPPPIKPDISYVTGQGGGTAEYRRRTYSLSIIIDEDYRIWIFPGEEPPSTSKVTPDKSLKIVDVKFTSTIYTSVSTTSQRTTVNSSQQSQAISLSANRINFRTQPSSSSQEVSIDEDKVCLSTVSLASSGSSESDTRAKSSELSPPIANGSIPAMNLPSTSNPFFSKSSIPKSISFDTGI</sequence>
<name>A0A3Q0JL99_DIACI</name>
<organism evidence="2 3">
    <name type="scientific">Diaphorina citri</name>
    <name type="common">Asian citrus psyllid</name>
    <dbReference type="NCBI Taxonomy" id="121845"/>
    <lineage>
        <taxon>Eukaryota</taxon>
        <taxon>Metazoa</taxon>
        <taxon>Ecdysozoa</taxon>
        <taxon>Arthropoda</taxon>
        <taxon>Hexapoda</taxon>
        <taxon>Insecta</taxon>
        <taxon>Pterygota</taxon>
        <taxon>Neoptera</taxon>
        <taxon>Paraneoptera</taxon>
        <taxon>Hemiptera</taxon>
        <taxon>Sternorrhyncha</taxon>
        <taxon>Psylloidea</taxon>
        <taxon>Psyllidae</taxon>
        <taxon>Diaphorininae</taxon>
        <taxon>Diaphorina</taxon>
    </lineage>
</organism>
<dbReference type="Proteomes" id="UP000079169">
    <property type="component" value="Unplaced"/>
</dbReference>
<feature type="non-terminal residue" evidence="3">
    <location>
        <position position="256"/>
    </location>
</feature>
<dbReference type="KEGG" id="dci:113472369"/>
<dbReference type="PaxDb" id="121845-A0A3Q0JL99"/>
<dbReference type="STRING" id="121845.A0A3Q0JL99"/>
<protein>
    <submittedName>
        <fullName evidence="3">Uncharacterized protein LOC113472369</fullName>
    </submittedName>
</protein>